<evidence type="ECO:0000256" key="5">
    <source>
        <dbReference type="ARBA" id="ARBA00023136"/>
    </source>
</evidence>
<evidence type="ECO:0000256" key="3">
    <source>
        <dbReference type="ARBA" id="ARBA00022692"/>
    </source>
</evidence>
<feature type="transmembrane region" description="Helical" evidence="6">
    <location>
        <begin position="239"/>
        <end position="269"/>
    </location>
</feature>
<feature type="transmembrane region" description="Helical" evidence="6">
    <location>
        <begin position="74"/>
        <end position="95"/>
    </location>
</feature>
<reference evidence="7 8" key="1">
    <citation type="submission" date="2023-03" db="EMBL/GenBank/DDBJ databases">
        <title>Paludisphaera mucosa sp. nov. a novel planctomycete from northern fen.</title>
        <authorList>
            <person name="Ivanova A."/>
        </authorList>
    </citation>
    <scope>NUCLEOTIDE SEQUENCE [LARGE SCALE GENOMIC DNA]</scope>
    <source>
        <strain evidence="7 8">Pla2</strain>
    </source>
</reference>
<comment type="caution">
    <text evidence="7">The sequence shown here is derived from an EMBL/GenBank/DDBJ whole genome shotgun (WGS) entry which is preliminary data.</text>
</comment>
<keyword evidence="5 6" id="KW-0472">Membrane</keyword>
<proteinExistence type="inferred from homology"/>
<dbReference type="Proteomes" id="UP001216907">
    <property type="component" value="Unassembled WGS sequence"/>
</dbReference>
<evidence type="ECO:0000256" key="4">
    <source>
        <dbReference type="ARBA" id="ARBA00022989"/>
    </source>
</evidence>
<dbReference type="InterPro" id="IPR002549">
    <property type="entry name" value="AI-2E-like"/>
</dbReference>
<evidence type="ECO:0000256" key="6">
    <source>
        <dbReference type="SAM" id="Phobius"/>
    </source>
</evidence>
<dbReference type="EMBL" id="JARRAG010000002">
    <property type="protein sequence ID" value="MDG3004607.1"/>
    <property type="molecule type" value="Genomic_DNA"/>
</dbReference>
<evidence type="ECO:0000256" key="2">
    <source>
        <dbReference type="ARBA" id="ARBA00009773"/>
    </source>
</evidence>
<name>A0ABT6FAQ3_9BACT</name>
<dbReference type="RefSeq" id="WP_277860962.1">
    <property type="nucleotide sequence ID" value="NZ_JARRAG010000002.1"/>
</dbReference>
<feature type="transmembrane region" description="Helical" evidence="6">
    <location>
        <begin position="276"/>
        <end position="295"/>
    </location>
</feature>
<evidence type="ECO:0000256" key="1">
    <source>
        <dbReference type="ARBA" id="ARBA00004141"/>
    </source>
</evidence>
<feature type="transmembrane region" description="Helical" evidence="6">
    <location>
        <begin position="307"/>
        <end position="336"/>
    </location>
</feature>
<dbReference type="PANTHER" id="PTHR21716:SF62">
    <property type="entry name" value="TRANSPORT PROTEIN YDBI-RELATED"/>
    <property type="match status" value="1"/>
</dbReference>
<feature type="transmembrane region" description="Helical" evidence="6">
    <location>
        <begin position="20"/>
        <end position="53"/>
    </location>
</feature>
<feature type="transmembrane region" description="Helical" evidence="6">
    <location>
        <begin position="211"/>
        <end position="233"/>
    </location>
</feature>
<organism evidence="7 8">
    <name type="scientific">Paludisphaera mucosa</name>
    <dbReference type="NCBI Taxonomy" id="3030827"/>
    <lineage>
        <taxon>Bacteria</taxon>
        <taxon>Pseudomonadati</taxon>
        <taxon>Planctomycetota</taxon>
        <taxon>Planctomycetia</taxon>
        <taxon>Isosphaerales</taxon>
        <taxon>Isosphaeraceae</taxon>
        <taxon>Paludisphaera</taxon>
    </lineage>
</organism>
<gene>
    <name evidence="7" type="ORF">PZE19_12540</name>
</gene>
<sequence length="358" mass="37315">MNHTLPPPAPLPRDEFTRRVWIVAGAVLAVATAGAALVMASSVFLLLFAAVLLAILLRTAADAVARWTGLGPKWAFAVLLIVLALAAGGLTYLVGATAADQFSKLNEELPRSITRVRAYLQGSTWGREVLRWAPAAQDAVTDQPQAAASHVAEVFSTTFGAAGDLVVLLFVTLYLAASPTMYVDGLVRLVPPAGRPRAREVLAAVGERLKGWMLGQMVAMATVGLISGVGLWLVGVPQFLVLGLVAGILTAIPYVGPIVGALIGVLAALTQGPDKALWALLVFTVAESLEGYVITPLVQQRMSELPPVLTLVAIAVAGALFGVVGLIVAAPLAVALQTAVEELYVQDVLEDRDPDAAA</sequence>
<dbReference type="PANTHER" id="PTHR21716">
    <property type="entry name" value="TRANSMEMBRANE PROTEIN"/>
    <property type="match status" value="1"/>
</dbReference>
<evidence type="ECO:0000313" key="8">
    <source>
        <dbReference type="Proteomes" id="UP001216907"/>
    </source>
</evidence>
<keyword evidence="4 6" id="KW-1133">Transmembrane helix</keyword>
<comment type="subcellular location">
    <subcellularLocation>
        <location evidence="1">Membrane</location>
        <topology evidence="1">Multi-pass membrane protein</topology>
    </subcellularLocation>
</comment>
<dbReference type="Pfam" id="PF01594">
    <property type="entry name" value="AI-2E_transport"/>
    <property type="match status" value="1"/>
</dbReference>
<feature type="transmembrane region" description="Helical" evidence="6">
    <location>
        <begin position="165"/>
        <end position="190"/>
    </location>
</feature>
<accession>A0ABT6FAQ3</accession>
<comment type="similarity">
    <text evidence="2">Belongs to the autoinducer-2 exporter (AI-2E) (TC 2.A.86) family.</text>
</comment>
<protein>
    <submittedName>
        <fullName evidence="7">AI-2E family transporter</fullName>
    </submittedName>
</protein>
<keyword evidence="3 6" id="KW-0812">Transmembrane</keyword>
<evidence type="ECO:0000313" key="7">
    <source>
        <dbReference type="EMBL" id="MDG3004607.1"/>
    </source>
</evidence>
<keyword evidence="8" id="KW-1185">Reference proteome</keyword>